<accession>A0A1D1ZG92</accession>
<name>A0A1D1ZG92_9ARAE</name>
<dbReference type="Gene3D" id="3.30.1460.50">
    <property type="match status" value="1"/>
</dbReference>
<dbReference type="GO" id="GO:0005829">
    <property type="term" value="C:cytosol"/>
    <property type="evidence" value="ECO:0007669"/>
    <property type="project" value="TreeGrafter"/>
</dbReference>
<reference evidence="7" key="1">
    <citation type="submission" date="2015-07" db="EMBL/GenBank/DDBJ databases">
        <title>Transcriptome Assembly of Anthurium amnicola.</title>
        <authorList>
            <person name="Suzuki J."/>
        </authorList>
    </citation>
    <scope>NUCLEOTIDE SEQUENCE</scope>
</reference>
<dbReference type="PANTHER" id="PTHR14957">
    <property type="entry name" value="UBIQUITIN-LIKE-CONJUGATING ENZYME ATG10"/>
    <property type="match status" value="1"/>
</dbReference>
<proteinExistence type="inferred from homology"/>
<evidence type="ECO:0000313" key="7">
    <source>
        <dbReference type="EMBL" id="JAT65879.1"/>
    </source>
</evidence>
<gene>
    <name evidence="7" type="primary">ATG10_2</name>
    <name evidence="7" type="ORF">g.111699</name>
</gene>
<dbReference type="AlphaFoldDB" id="A0A1D1ZG92"/>
<dbReference type="InterPro" id="IPR007135">
    <property type="entry name" value="Atg3/Atg10"/>
</dbReference>
<dbReference type="EMBL" id="GDJX01002057">
    <property type="protein sequence ID" value="JAT65879.1"/>
    <property type="molecule type" value="Transcribed_RNA"/>
</dbReference>
<sequence length="223" mass="25888">MVSQCTWDGTLSSEDFRFAARAFSKRWKDTNPTLPQWMWISQPKSSIFSLCEEEGYLSLENIHYPRFTEDYTTSCHLGSGEENVDCATMVLNDDQEMHIYDYHIVYNFSYKVPVLYFRGYQCDGQPLRSDEIQSDLPPCSLSILKDSKWTYMTQEEHPFLCRPWYMLHPCGTSEWIKLLFSNCGAMEGYVLHQYLPSWLSVVGQAVGLKIPLEVQNKSSTSLH</sequence>
<protein>
    <recommendedName>
        <fullName evidence="2">Ubiquitin-like-conjugating enzyme ATG10</fullName>
    </recommendedName>
    <alternativeName>
        <fullName evidence="6">Autophagy-related protein 10</fullName>
    </alternativeName>
</protein>
<organism evidence="7">
    <name type="scientific">Anthurium amnicola</name>
    <dbReference type="NCBI Taxonomy" id="1678845"/>
    <lineage>
        <taxon>Eukaryota</taxon>
        <taxon>Viridiplantae</taxon>
        <taxon>Streptophyta</taxon>
        <taxon>Embryophyta</taxon>
        <taxon>Tracheophyta</taxon>
        <taxon>Spermatophyta</taxon>
        <taxon>Magnoliopsida</taxon>
        <taxon>Liliopsida</taxon>
        <taxon>Araceae</taxon>
        <taxon>Pothoideae</taxon>
        <taxon>Potheae</taxon>
        <taxon>Anthurium</taxon>
    </lineage>
</organism>
<evidence type="ECO:0000256" key="5">
    <source>
        <dbReference type="ARBA" id="ARBA00023006"/>
    </source>
</evidence>
<dbReference type="GO" id="GO:0032446">
    <property type="term" value="P:protein modification by small protein conjugation"/>
    <property type="evidence" value="ECO:0007669"/>
    <property type="project" value="TreeGrafter"/>
</dbReference>
<dbReference type="Pfam" id="PF03987">
    <property type="entry name" value="Autophagy_act_C"/>
    <property type="match status" value="1"/>
</dbReference>
<evidence type="ECO:0000256" key="3">
    <source>
        <dbReference type="ARBA" id="ARBA00022679"/>
    </source>
</evidence>
<evidence type="ECO:0000256" key="1">
    <source>
        <dbReference type="ARBA" id="ARBA00005696"/>
    </source>
</evidence>
<evidence type="ECO:0000256" key="2">
    <source>
        <dbReference type="ARBA" id="ARBA00021099"/>
    </source>
</evidence>
<comment type="similarity">
    <text evidence="1">Belongs to the ATG10 family.</text>
</comment>
<keyword evidence="5" id="KW-0072">Autophagy</keyword>
<dbReference type="GO" id="GO:0000045">
    <property type="term" value="P:autophagosome assembly"/>
    <property type="evidence" value="ECO:0007669"/>
    <property type="project" value="TreeGrafter"/>
</dbReference>
<dbReference type="GO" id="GO:0061651">
    <property type="term" value="F:Atg12 conjugating enzyme activity"/>
    <property type="evidence" value="ECO:0007669"/>
    <property type="project" value="TreeGrafter"/>
</dbReference>
<keyword evidence="4" id="KW-0833">Ubl conjugation pathway</keyword>
<evidence type="ECO:0000256" key="6">
    <source>
        <dbReference type="ARBA" id="ARBA00029833"/>
    </source>
</evidence>
<dbReference type="PANTHER" id="PTHR14957:SF1">
    <property type="entry name" value="UBIQUITIN-LIKE-CONJUGATING ENZYME ATG10"/>
    <property type="match status" value="1"/>
</dbReference>
<dbReference type="GO" id="GO:0000422">
    <property type="term" value="P:autophagy of mitochondrion"/>
    <property type="evidence" value="ECO:0007669"/>
    <property type="project" value="TreeGrafter"/>
</dbReference>
<keyword evidence="3" id="KW-0808">Transferase</keyword>
<evidence type="ECO:0000256" key="4">
    <source>
        <dbReference type="ARBA" id="ARBA00022786"/>
    </source>
</evidence>